<accession>A0A498LWT0</accession>
<proteinExistence type="predicted"/>
<dbReference type="Proteomes" id="UP000290572">
    <property type="component" value="Unassembled WGS sequence"/>
</dbReference>
<keyword evidence="2" id="KW-0808">Transferase</keyword>
<keyword evidence="2" id="KW-0418">Kinase</keyword>
<reference evidence="2 3" key="1">
    <citation type="submission" date="2018-03" db="EMBL/GenBank/DDBJ databases">
        <title>Draft genome sequence of Rohu Carp (Labeo rohita).</title>
        <authorList>
            <person name="Das P."/>
            <person name="Kushwaha B."/>
            <person name="Joshi C.G."/>
            <person name="Kumar D."/>
            <person name="Nagpure N.S."/>
            <person name="Sahoo L."/>
            <person name="Das S.P."/>
            <person name="Bit A."/>
            <person name="Patnaik S."/>
            <person name="Meher P.K."/>
            <person name="Jayasankar P."/>
            <person name="Koringa P.G."/>
            <person name="Patel N.V."/>
            <person name="Hinsu A.T."/>
            <person name="Kumar R."/>
            <person name="Pandey M."/>
            <person name="Agarwal S."/>
            <person name="Srivastava S."/>
            <person name="Singh M."/>
            <person name="Iquebal M.A."/>
            <person name="Jaiswal S."/>
            <person name="Angadi U.B."/>
            <person name="Kumar N."/>
            <person name="Raza M."/>
            <person name="Shah T.M."/>
            <person name="Rai A."/>
            <person name="Jena J.K."/>
        </authorList>
    </citation>
    <scope>NUCLEOTIDE SEQUENCE [LARGE SCALE GENOMIC DNA]</scope>
    <source>
        <strain evidence="2">DASCIFA01</strain>
        <tissue evidence="2">Testis</tissue>
    </source>
</reference>
<organism evidence="2 3">
    <name type="scientific">Labeo rohita</name>
    <name type="common">Indian major carp</name>
    <name type="synonym">Cyprinus rohita</name>
    <dbReference type="NCBI Taxonomy" id="84645"/>
    <lineage>
        <taxon>Eukaryota</taxon>
        <taxon>Metazoa</taxon>
        <taxon>Chordata</taxon>
        <taxon>Craniata</taxon>
        <taxon>Vertebrata</taxon>
        <taxon>Euteleostomi</taxon>
        <taxon>Actinopterygii</taxon>
        <taxon>Neopterygii</taxon>
        <taxon>Teleostei</taxon>
        <taxon>Ostariophysi</taxon>
        <taxon>Cypriniformes</taxon>
        <taxon>Cyprinidae</taxon>
        <taxon>Labeoninae</taxon>
        <taxon>Labeonini</taxon>
        <taxon>Labeo</taxon>
    </lineage>
</organism>
<name>A0A498LWT0_LABRO</name>
<dbReference type="GO" id="GO:0016301">
    <property type="term" value="F:kinase activity"/>
    <property type="evidence" value="ECO:0007669"/>
    <property type="project" value="UniProtKB-KW"/>
</dbReference>
<dbReference type="EMBL" id="QBIY01013094">
    <property type="protein sequence ID" value="RXN12023.1"/>
    <property type="molecule type" value="Genomic_DNA"/>
</dbReference>
<evidence type="ECO:0000256" key="1">
    <source>
        <dbReference type="SAM" id="MobiDB-lite"/>
    </source>
</evidence>
<protein>
    <submittedName>
        <fullName evidence="2">Serine threonine kinase</fullName>
    </submittedName>
</protein>
<dbReference type="AlphaFoldDB" id="A0A498LWT0"/>
<keyword evidence="3" id="KW-1185">Reference proteome</keyword>
<evidence type="ECO:0000313" key="2">
    <source>
        <dbReference type="EMBL" id="RXN12023.1"/>
    </source>
</evidence>
<comment type="caution">
    <text evidence="2">The sequence shown here is derived from an EMBL/GenBank/DDBJ whole genome shotgun (WGS) entry which is preliminary data.</text>
</comment>
<feature type="compositionally biased region" description="Low complexity" evidence="1">
    <location>
        <begin position="40"/>
        <end position="87"/>
    </location>
</feature>
<evidence type="ECO:0000313" key="3">
    <source>
        <dbReference type="Proteomes" id="UP000290572"/>
    </source>
</evidence>
<gene>
    <name evidence="2" type="ORF">ROHU_010327</name>
</gene>
<sequence length="154" mass="16754">MSQAEATLWGIRQGGRGLERYVEDFIELSHQRAAKPTPPAKMAAKPEPPAKMAAKPEPPAKMAAKPEPPAKMAAKPEPPAKMAAAPELTDPPERPQATARTEPAHPVSLVVPSLLLLIGWLMFPYVNQSRHSILLIGCCTSQYFNQSCYSVFLV</sequence>
<feature type="region of interest" description="Disordered" evidence="1">
    <location>
        <begin position="30"/>
        <end position="102"/>
    </location>
</feature>